<accession>A0A380GJR7</accession>
<dbReference type="AlphaFoldDB" id="A0A380GJR7"/>
<protein>
    <submittedName>
        <fullName evidence="1">Uncharacterized protein</fullName>
    </submittedName>
</protein>
<reference evidence="1 2" key="1">
    <citation type="submission" date="2018-06" db="EMBL/GenBank/DDBJ databases">
        <authorList>
            <consortium name="Pathogen Informatics"/>
            <person name="Doyle S."/>
        </authorList>
    </citation>
    <scope>NUCLEOTIDE SEQUENCE [LARGE SCALE GENOMIC DNA]</scope>
    <source>
        <strain evidence="1 2">NCTC13834</strain>
    </source>
</reference>
<gene>
    <name evidence="1" type="ORF">NCTC13834_00100</name>
</gene>
<evidence type="ECO:0000313" key="2">
    <source>
        <dbReference type="Proteomes" id="UP000254412"/>
    </source>
</evidence>
<evidence type="ECO:0000313" key="1">
    <source>
        <dbReference type="EMBL" id="SUM53817.1"/>
    </source>
</evidence>
<name>A0A380GJR7_9STAP</name>
<sequence>MFKSILQIKYFIDKFNDCLFTVHPNHTKKVVEITVTVTLLDI</sequence>
<dbReference type="Proteomes" id="UP000254412">
    <property type="component" value="Unassembled WGS sequence"/>
</dbReference>
<proteinExistence type="predicted"/>
<dbReference type="EMBL" id="UHDS01000001">
    <property type="protein sequence ID" value="SUM53817.1"/>
    <property type="molecule type" value="Genomic_DNA"/>
</dbReference>
<organism evidence="1 2">
    <name type="scientific">Staphylococcus nepalensis</name>
    <dbReference type="NCBI Taxonomy" id="214473"/>
    <lineage>
        <taxon>Bacteria</taxon>
        <taxon>Bacillati</taxon>
        <taxon>Bacillota</taxon>
        <taxon>Bacilli</taxon>
        <taxon>Bacillales</taxon>
        <taxon>Staphylococcaceae</taxon>
        <taxon>Staphylococcus</taxon>
    </lineage>
</organism>